<proteinExistence type="predicted"/>
<evidence type="ECO:0000313" key="1">
    <source>
        <dbReference type="EMBL" id="RMY62128.1"/>
    </source>
</evidence>
<accession>A0A3M7DCS7</accession>
<dbReference type="OrthoDB" id="10403418at2759"/>
<organism evidence="1 2">
    <name type="scientific">Hortaea werneckii</name>
    <name type="common">Black yeast</name>
    <name type="synonym">Cladosporium werneckii</name>
    <dbReference type="NCBI Taxonomy" id="91943"/>
    <lineage>
        <taxon>Eukaryota</taxon>
        <taxon>Fungi</taxon>
        <taxon>Dikarya</taxon>
        <taxon>Ascomycota</taxon>
        <taxon>Pezizomycotina</taxon>
        <taxon>Dothideomycetes</taxon>
        <taxon>Dothideomycetidae</taxon>
        <taxon>Mycosphaerellales</taxon>
        <taxon>Teratosphaeriaceae</taxon>
        <taxon>Hortaea</taxon>
    </lineage>
</organism>
<dbReference type="AlphaFoldDB" id="A0A3M7DCS7"/>
<name>A0A3M7DCS7_HORWE</name>
<dbReference type="EMBL" id="QWIN01000019">
    <property type="protein sequence ID" value="RMY62128.1"/>
    <property type="molecule type" value="Genomic_DNA"/>
</dbReference>
<dbReference type="Proteomes" id="UP000270230">
    <property type="component" value="Unassembled WGS sequence"/>
</dbReference>
<protein>
    <submittedName>
        <fullName evidence="1">Uncharacterized protein</fullName>
    </submittedName>
</protein>
<sequence>MPLFSQKDLHRITQALKKQTETRTALTAKPSSVKHQKTKLDHPMRYALAALLRSNVLIASADAAAQANIDFQYYDHALDFECHGYTILALGEFTKTAPLLVLIKPSSLCLPSTTSAYADSPDSLPSLDQAMEIRIKY</sequence>
<reference evidence="1 2" key="1">
    <citation type="journal article" date="2018" name="BMC Genomics">
        <title>Genomic evidence for intraspecific hybridization in a clonal and extremely halotolerant yeast.</title>
        <authorList>
            <person name="Gostincar C."/>
            <person name="Stajich J.E."/>
            <person name="Zupancic J."/>
            <person name="Zalar P."/>
            <person name="Gunde-Cimerman N."/>
        </authorList>
    </citation>
    <scope>NUCLEOTIDE SEQUENCE [LARGE SCALE GENOMIC DNA]</scope>
    <source>
        <strain evidence="1 2">EXF-151</strain>
    </source>
</reference>
<evidence type="ECO:0000313" key="2">
    <source>
        <dbReference type="Proteomes" id="UP000270230"/>
    </source>
</evidence>
<comment type="caution">
    <text evidence="1">The sequence shown here is derived from an EMBL/GenBank/DDBJ whole genome shotgun (WGS) entry which is preliminary data.</text>
</comment>
<gene>
    <name evidence="1" type="ORF">D0865_00602</name>
</gene>